<dbReference type="AlphaFoldDB" id="A0A834BYH1"/>
<organism evidence="1 2">
    <name type="scientific">Oryzias melastigma</name>
    <name type="common">Marine medaka</name>
    <dbReference type="NCBI Taxonomy" id="30732"/>
    <lineage>
        <taxon>Eukaryota</taxon>
        <taxon>Metazoa</taxon>
        <taxon>Chordata</taxon>
        <taxon>Craniata</taxon>
        <taxon>Vertebrata</taxon>
        <taxon>Euteleostomi</taxon>
        <taxon>Actinopterygii</taxon>
        <taxon>Neopterygii</taxon>
        <taxon>Teleostei</taxon>
        <taxon>Neoteleostei</taxon>
        <taxon>Acanthomorphata</taxon>
        <taxon>Ovalentaria</taxon>
        <taxon>Atherinomorphae</taxon>
        <taxon>Beloniformes</taxon>
        <taxon>Adrianichthyidae</taxon>
        <taxon>Oryziinae</taxon>
        <taxon>Oryzias</taxon>
    </lineage>
</organism>
<dbReference type="EMBL" id="WKFB01000569">
    <property type="protein sequence ID" value="KAF6719734.1"/>
    <property type="molecule type" value="Genomic_DNA"/>
</dbReference>
<evidence type="ECO:0000313" key="1">
    <source>
        <dbReference type="EMBL" id="KAF6719734.1"/>
    </source>
</evidence>
<evidence type="ECO:0000313" key="2">
    <source>
        <dbReference type="Proteomes" id="UP000646548"/>
    </source>
</evidence>
<reference evidence="1" key="1">
    <citation type="journal article" name="BMC Genomics">
        <title>Long-read sequencing and de novo genome assembly of marine medaka (Oryzias melastigma).</title>
        <authorList>
            <person name="Liang P."/>
            <person name="Saqib H.S.A."/>
            <person name="Ni X."/>
            <person name="Shen Y."/>
        </authorList>
    </citation>
    <scope>NUCLEOTIDE SEQUENCE</scope>
    <source>
        <strain evidence="1">Bigg-433</strain>
    </source>
</reference>
<dbReference type="Proteomes" id="UP000646548">
    <property type="component" value="Unassembled WGS sequence"/>
</dbReference>
<accession>A0A834BYH1</accession>
<comment type="caution">
    <text evidence="1">The sequence shown here is derived from an EMBL/GenBank/DDBJ whole genome shotgun (WGS) entry which is preliminary data.</text>
</comment>
<sequence length="132" mass="13974">MSGEFTAVRGDVGRARVLFRCSDAQPCRMTHDGGDGADVNRGRAQENAAVAFTRGERACAAGAGGACCVGSCRGSFGARLCCFDLRVVSALDSDRDRHPESGRRILRRVAPTQLARGNARLGDSSIHQQPPL</sequence>
<proteinExistence type="predicted"/>
<name>A0A834BYH1_ORYME</name>
<protein>
    <submittedName>
        <fullName evidence="1">Uncharacterized protein</fullName>
    </submittedName>
</protein>
<gene>
    <name evidence="1" type="ORF">FQA47_014734</name>
</gene>